<feature type="region of interest" description="Disordered" evidence="6">
    <location>
        <begin position="75"/>
        <end position="106"/>
    </location>
</feature>
<dbReference type="Proteomes" id="UP000317550">
    <property type="component" value="Chromosome"/>
</dbReference>
<dbReference type="GO" id="GO:0016020">
    <property type="term" value="C:membrane"/>
    <property type="evidence" value="ECO:0007669"/>
    <property type="project" value="UniProtKB-SubCell"/>
</dbReference>
<comment type="subcellular location">
    <subcellularLocation>
        <location evidence="1">Membrane</location>
        <topology evidence="1">Single-pass membrane protein</topology>
    </subcellularLocation>
</comment>
<dbReference type="Gene3D" id="2.40.128.260">
    <property type="entry name" value="Type IV secretion system, VirB10/TraB/TrbI"/>
    <property type="match status" value="1"/>
</dbReference>
<evidence type="ECO:0000256" key="3">
    <source>
        <dbReference type="ARBA" id="ARBA00022692"/>
    </source>
</evidence>
<proteinExistence type="inferred from homology"/>
<dbReference type="InterPro" id="IPR005498">
    <property type="entry name" value="T4SS_VirB10/TraB/TrbI"/>
</dbReference>
<keyword evidence="5 7" id="KW-0472">Membrane</keyword>
<accession>A0A516SHD8</accession>
<dbReference type="KEGG" id="cari:FNU76_15095"/>
<dbReference type="Pfam" id="PF03743">
    <property type="entry name" value="TrbI"/>
    <property type="match status" value="1"/>
</dbReference>
<dbReference type="InterPro" id="IPR042217">
    <property type="entry name" value="T4SS_VirB10/TrbI"/>
</dbReference>
<protein>
    <recommendedName>
        <fullName evidence="10">TrbI/VirB10 family protein</fullName>
    </recommendedName>
</protein>
<dbReference type="OrthoDB" id="9807354at2"/>
<gene>
    <name evidence="8" type="ORF">FNU76_15095</name>
</gene>
<name>A0A516SHD8_9NEIS</name>
<keyword evidence="4 7" id="KW-1133">Transmembrane helix</keyword>
<feature type="transmembrane region" description="Helical" evidence="7">
    <location>
        <begin position="28"/>
        <end position="47"/>
    </location>
</feature>
<dbReference type="AlphaFoldDB" id="A0A516SHD8"/>
<evidence type="ECO:0000256" key="2">
    <source>
        <dbReference type="ARBA" id="ARBA00010265"/>
    </source>
</evidence>
<evidence type="ECO:0000256" key="6">
    <source>
        <dbReference type="SAM" id="MobiDB-lite"/>
    </source>
</evidence>
<keyword evidence="3 7" id="KW-0812">Transmembrane</keyword>
<dbReference type="CDD" id="cd16429">
    <property type="entry name" value="VirB10"/>
    <property type="match status" value="1"/>
</dbReference>
<dbReference type="RefSeq" id="WP_144278966.1">
    <property type="nucleotide sequence ID" value="NZ_CP041730.1"/>
</dbReference>
<evidence type="ECO:0000256" key="7">
    <source>
        <dbReference type="SAM" id="Phobius"/>
    </source>
</evidence>
<evidence type="ECO:0000313" key="9">
    <source>
        <dbReference type="Proteomes" id="UP000317550"/>
    </source>
</evidence>
<evidence type="ECO:0000313" key="8">
    <source>
        <dbReference type="EMBL" id="QDQ27573.1"/>
    </source>
</evidence>
<reference evidence="9" key="1">
    <citation type="submission" date="2019-07" db="EMBL/GenBank/DDBJ databases">
        <title>Chitinimonas sp. nov., isolated from Ny-Alesund, arctica soil.</title>
        <authorList>
            <person name="Xu Q."/>
            <person name="Peng F."/>
        </authorList>
    </citation>
    <scope>NUCLEOTIDE SEQUENCE [LARGE SCALE GENOMIC DNA]</scope>
    <source>
        <strain evidence="9">R3-44</strain>
    </source>
</reference>
<evidence type="ECO:0008006" key="10">
    <source>
        <dbReference type="Google" id="ProtNLM"/>
    </source>
</evidence>
<keyword evidence="9" id="KW-1185">Reference proteome</keyword>
<comment type="similarity">
    <text evidence="2">Belongs to the TrbI/VirB10 family.</text>
</comment>
<sequence>MADKTPSSPDSLQLRANPISSVRLSKKAAFFAIGVISVILLVIVSNVSAEKPKTAKAEEKKEVAPALNAAREITNAAPGISTAPTLPPPPLQSRSTPPPQMTSTVVEASPAVARANPQEDERLSAMRADTMAPKFGAGSNGGEALPGLPAAAVNAARMLAGQQPGAADEPALEPDLNRQAQKQAFRARQASAEDAAYLDSQVNPARSPYELKTGTVIPAVMIGTINSDLPGEIVAQVSQNVYDTATGNHLLIPQGTRLFGRYDSNVTFGQDRLLIGWQRLIFPNAATLELKGMSGHDAEGSAGFSDQVNNHYGRIFGWGLVTSLISAGYQLSQPEQNTNAFGISTPSSQQTVAGAVGQQMAQIGMEMAKRNMRIQPTITIRKGYQFNVMVNKDMLFPANYRR</sequence>
<dbReference type="EMBL" id="CP041730">
    <property type="protein sequence ID" value="QDQ27573.1"/>
    <property type="molecule type" value="Genomic_DNA"/>
</dbReference>
<evidence type="ECO:0000256" key="1">
    <source>
        <dbReference type="ARBA" id="ARBA00004167"/>
    </source>
</evidence>
<organism evidence="8 9">
    <name type="scientific">Chitinimonas arctica</name>
    <dbReference type="NCBI Taxonomy" id="2594795"/>
    <lineage>
        <taxon>Bacteria</taxon>
        <taxon>Pseudomonadati</taxon>
        <taxon>Pseudomonadota</taxon>
        <taxon>Betaproteobacteria</taxon>
        <taxon>Neisseriales</taxon>
        <taxon>Chitinibacteraceae</taxon>
        <taxon>Chitinimonas</taxon>
    </lineage>
</organism>
<feature type="compositionally biased region" description="Pro residues" evidence="6">
    <location>
        <begin position="85"/>
        <end position="100"/>
    </location>
</feature>
<evidence type="ECO:0000256" key="5">
    <source>
        <dbReference type="ARBA" id="ARBA00023136"/>
    </source>
</evidence>
<evidence type="ECO:0000256" key="4">
    <source>
        <dbReference type="ARBA" id="ARBA00022989"/>
    </source>
</evidence>